<comment type="caution">
    <text evidence="2">The sequence shown here is derived from an EMBL/GenBank/DDBJ whole genome shotgun (WGS) entry which is preliminary data.</text>
</comment>
<evidence type="ECO:0000256" key="1">
    <source>
        <dbReference type="SAM" id="MobiDB-lite"/>
    </source>
</evidence>
<accession>X1MWV3</accession>
<protein>
    <submittedName>
        <fullName evidence="2">Uncharacterized protein</fullName>
    </submittedName>
</protein>
<organism evidence="2">
    <name type="scientific">marine sediment metagenome</name>
    <dbReference type="NCBI Taxonomy" id="412755"/>
    <lineage>
        <taxon>unclassified sequences</taxon>
        <taxon>metagenomes</taxon>
        <taxon>ecological metagenomes</taxon>
    </lineage>
</organism>
<sequence length="74" mass="8016">MVIEKLSDGDPSVLAIGTYGGDQVGFDSVLGTKLIDQLKKLVGGYRTHKCFTSIGEERSHGNPAERSKFREDGC</sequence>
<feature type="region of interest" description="Disordered" evidence="1">
    <location>
        <begin position="55"/>
        <end position="74"/>
    </location>
</feature>
<dbReference type="AlphaFoldDB" id="X1MWV3"/>
<name>X1MWV3_9ZZZZ</name>
<dbReference type="EMBL" id="BARV01021336">
    <property type="protein sequence ID" value="GAI22461.1"/>
    <property type="molecule type" value="Genomic_DNA"/>
</dbReference>
<evidence type="ECO:0000313" key="2">
    <source>
        <dbReference type="EMBL" id="GAI22461.1"/>
    </source>
</evidence>
<reference evidence="2" key="1">
    <citation type="journal article" date="2014" name="Front. Microbiol.">
        <title>High frequency of phylogenetically diverse reductive dehalogenase-homologous genes in deep subseafloor sedimentary metagenomes.</title>
        <authorList>
            <person name="Kawai M."/>
            <person name="Futagami T."/>
            <person name="Toyoda A."/>
            <person name="Takaki Y."/>
            <person name="Nishi S."/>
            <person name="Hori S."/>
            <person name="Arai W."/>
            <person name="Tsubouchi T."/>
            <person name="Morono Y."/>
            <person name="Uchiyama I."/>
            <person name="Ito T."/>
            <person name="Fujiyama A."/>
            <person name="Inagaki F."/>
            <person name="Takami H."/>
        </authorList>
    </citation>
    <scope>NUCLEOTIDE SEQUENCE</scope>
    <source>
        <strain evidence="2">Expedition CK06-06</strain>
    </source>
</reference>
<gene>
    <name evidence="2" type="ORF">S06H3_35372</name>
</gene>
<proteinExistence type="predicted"/>